<dbReference type="InterPro" id="IPR008252">
    <property type="entry name" value="Pept_S15_Xpro"/>
</dbReference>
<dbReference type="PANTHER" id="PTHR43056">
    <property type="entry name" value="PEPTIDASE S9 PROLYL OLIGOPEPTIDASE"/>
    <property type="match status" value="1"/>
</dbReference>
<dbReference type="InterPro" id="IPR008979">
    <property type="entry name" value="Galactose-bd-like_sf"/>
</dbReference>
<dbReference type="SMART" id="SM00939">
    <property type="entry name" value="PepX_C"/>
    <property type="match status" value="1"/>
</dbReference>
<dbReference type="HAMAP" id="MF_00698">
    <property type="entry name" value="Aminopeptidase_S15"/>
    <property type="match status" value="1"/>
</dbReference>
<feature type="active site" description="Charge relay system" evidence="9">
    <location>
        <position position="349"/>
    </location>
</feature>
<comment type="caution">
    <text evidence="12">The sequence shown here is derived from an EMBL/GenBank/DDBJ whole genome shotgun (WGS) entry which is preliminary data.</text>
</comment>
<evidence type="ECO:0000256" key="1">
    <source>
        <dbReference type="ARBA" id="ARBA00000123"/>
    </source>
</evidence>
<dbReference type="Gene3D" id="2.60.120.260">
    <property type="entry name" value="Galactose-binding domain-like"/>
    <property type="match status" value="1"/>
</dbReference>
<evidence type="ECO:0000256" key="6">
    <source>
        <dbReference type="ARBA" id="ARBA00022670"/>
    </source>
</evidence>
<dbReference type="EC" id="3.4.14.11" evidence="9"/>
<dbReference type="InterPro" id="IPR000383">
    <property type="entry name" value="Xaa-Pro-like_dom"/>
</dbReference>
<feature type="active site" description="Charge relay system" evidence="9">
    <location>
        <position position="499"/>
    </location>
</feature>
<reference evidence="12 13" key="1">
    <citation type="submission" date="2024-06" db="EMBL/GenBank/DDBJ databases">
        <title>Genomic Encyclopedia of Type Strains, Phase IV (KMG-IV): sequencing the most valuable type-strain genomes for metagenomic binning, comparative biology and taxonomic classification.</title>
        <authorList>
            <person name="Goeker M."/>
        </authorList>
    </citation>
    <scope>NUCLEOTIDE SEQUENCE [LARGE SCALE GENOMIC DNA]</scope>
    <source>
        <strain evidence="12 13">DSM 28303</strain>
    </source>
</reference>
<organism evidence="12 13">
    <name type="scientific">Streptococcus rupicaprae</name>
    <dbReference type="NCBI Taxonomy" id="759619"/>
    <lineage>
        <taxon>Bacteria</taxon>
        <taxon>Bacillati</taxon>
        <taxon>Bacillota</taxon>
        <taxon>Bacilli</taxon>
        <taxon>Lactobacillales</taxon>
        <taxon>Streptococcaceae</taxon>
        <taxon>Streptococcus</taxon>
    </lineage>
</organism>
<keyword evidence="6 9" id="KW-0645">Protease</keyword>
<evidence type="ECO:0000256" key="8">
    <source>
        <dbReference type="ARBA" id="ARBA00022825"/>
    </source>
</evidence>
<evidence type="ECO:0000259" key="11">
    <source>
        <dbReference type="SMART" id="SM00940"/>
    </source>
</evidence>
<feature type="domain" description="Xaa-Pro dipeptidyl-peptidase C-terminal" evidence="10">
    <location>
        <begin position="515"/>
        <end position="754"/>
    </location>
</feature>
<evidence type="ECO:0000256" key="2">
    <source>
        <dbReference type="ARBA" id="ARBA00003997"/>
    </source>
</evidence>
<dbReference type="InterPro" id="IPR015251">
    <property type="entry name" value="PepX_N_dom"/>
</dbReference>
<dbReference type="InterPro" id="IPR029058">
    <property type="entry name" value="AB_hydrolase_fold"/>
</dbReference>
<dbReference type="Pfam" id="PF02129">
    <property type="entry name" value="Peptidase_S15"/>
    <property type="match status" value="1"/>
</dbReference>
<dbReference type="Proteomes" id="UP001549122">
    <property type="component" value="Unassembled WGS sequence"/>
</dbReference>
<dbReference type="Pfam" id="PF08530">
    <property type="entry name" value="PepX_C"/>
    <property type="match status" value="1"/>
</dbReference>
<dbReference type="Gene3D" id="1.10.246.70">
    <property type="match status" value="1"/>
</dbReference>
<evidence type="ECO:0000256" key="7">
    <source>
        <dbReference type="ARBA" id="ARBA00022801"/>
    </source>
</evidence>
<evidence type="ECO:0000256" key="4">
    <source>
        <dbReference type="ARBA" id="ARBA00011738"/>
    </source>
</evidence>
<name>A0ABV2FEM6_9STRE</name>
<comment type="function">
    <text evidence="2 9">Removes N-terminal dipeptides sequentially from polypeptides having unsubstituted N-termini provided that the penultimate residue is proline.</text>
</comment>
<keyword evidence="13" id="KW-1185">Reference proteome</keyword>
<dbReference type="PRINTS" id="PR00923">
    <property type="entry name" value="LACTOPTASE"/>
</dbReference>
<evidence type="ECO:0000256" key="3">
    <source>
        <dbReference type="ARBA" id="ARBA00010819"/>
    </source>
</evidence>
<comment type="subcellular location">
    <subcellularLocation>
        <location evidence="9">Cytoplasm</location>
    </subcellularLocation>
</comment>
<dbReference type="SUPFAM" id="SSF81761">
    <property type="entry name" value="X-Prolyl dipeptidyl aminopeptidase PepX, N-terminal domain"/>
    <property type="match status" value="1"/>
</dbReference>
<dbReference type="SMART" id="SM00940">
    <property type="entry name" value="PepX_N"/>
    <property type="match status" value="1"/>
</dbReference>
<proteinExistence type="inferred from homology"/>
<dbReference type="RefSeq" id="WP_354363681.1">
    <property type="nucleotide sequence ID" value="NZ_JBEPLO010000001.1"/>
</dbReference>
<dbReference type="InterPro" id="IPR036313">
    <property type="entry name" value="PepX_N_dom_sf"/>
</dbReference>
<sequence>MRYNQFSYIQTPKETMLKELAQLGFDLDPTLSDKENFELFVRKTFFNYQDTDYPLSTLLADPSTDLLSFFQSDQALTDAIFYRVALQILGFVPGVDFEDLDTFLKDSNFPITATDGIERLYHLLNCRKKSGNTLIDHLVAQGLIPEDNTYHFFNGKALATFTTHDLIREVVYVETGLDTDQDGLIDLVKVNIIRPRYNGKIPSMMTNSPYQQGVNEVASDKALYNMEDELALKEPGTIQVTAPNQPNVLEGTAPSKQAFEAEETFTYQGRFTTLNDFFLPRGFANIYVSGIGTLGSDGLITSGDYRHVQSFKAVIDWLNGRAVAFTSHRRDKQVLADWSSGKVTTTGLSYLGTLSTALATTGVPGLEVIIAEAGISSWYDYYRENGLVVSPGGYPGEDLDSLAALTYSKSLQAGDFLKNKAKYQAFMTDLSQALDRHSGDFSQFWQDRNYLPQVNRITAEVVYTHGLQDWNVKPIHVYKVFKALNPQHPKHLFLHLGEHVYMNNWQSIDFRESMNALLSRKLLGYDNHYQLPELIWQDNTASQTWQVLDHFGRDKSISLSLGQGQMSIANHYPEETFTRYSKDFNSFKQDLFTDQANQATIDLTLTEDCWINGRAKLNLRLKSSTNKGFISAQLLDYGPAKRITSIPMPLIPRAMDNGRNFVQEDLRELPMPETPHRVLTKGHLNLQNRKDLMTIEAVPADSWLEVSFELQPTIYKLKKGDTLRLVIYTTDFEHTIRDNGDWTIDLDLEQSSIQLPIENEHSYQL</sequence>
<keyword evidence="7 9" id="KW-0378">Hydrolase</keyword>
<keyword evidence="8 9" id="KW-0720">Serine protease</keyword>
<dbReference type="GO" id="GO:0008239">
    <property type="term" value="F:dipeptidyl-peptidase activity"/>
    <property type="evidence" value="ECO:0007669"/>
    <property type="project" value="UniProtKB-EC"/>
</dbReference>
<evidence type="ECO:0000256" key="5">
    <source>
        <dbReference type="ARBA" id="ARBA00022438"/>
    </source>
</evidence>
<keyword evidence="5 9" id="KW-0031">Aminopeptidase</keyword>
<dbReference type="SUPFAM" id="SSF53474">
    <property type="entry name" value="alpha/beta-Hydrolases"/>
    <property type="match status" value="1"/>
</dbReference>
<comment type="subunit">
    <text evidence="4 9">Homodimer.</text>
</comment>
<keyword evidence="9" id="KW-0963">Cytoplasm</keyword>
<accession>A0ABV2FEM6</accession>
<evidence type="ECO:0000256" key="9">
    <source>
        <dbReference type="HAMAP-Rule" id="MF_00698"/>
    </source>
</evidence>
<dbReference type="InterPro" id="IPR050585">
    <property type="entry name" value="Xaa-Pro_dipeptidyl-ppase/CocE"/>
</dbReference>
<evidence type="ECO:0000259" key="10">
    <source>
        <dbReference type="SMART" id="SM00939"/>
    </source>
</evidence>
<feature type="active site" description="Charge relay system" evidence="9">
    <location>
        <position position="469"/>
    </location>
</feature>
<feature type="domain" description="X-Prolyl dipeptidyl aminopeptidase PepX N-terminal" evidence="11">
    <location>
        <begin position="1"/>
        <end position="143"/>
    </location>
</feature>
<gene>
    <name evidence="9" type="primary">pepX</name>
    <name evidence="12" type="ORF">ABID29_000121</name>
</gene>
<dbReference type="NCBIfam" id="NF003783">
    <property type="entry name" value="PRK05371.1-4"/>
    <property type="match status" value="1"/>
</dbReference>
<dbReference type="InterPro" id="IPR013736">
    <property type="entry name" value="Xaa-Pro_dipept_C"/>
</dbReference>
<comment type="similarity">
    <text evidence="3 9">Belongs to the peptidase S15 family.</text>
</comment>
<comment type="catalytic activity">
    <reaction evidence="1 9">
        <text>Hydrolyzes Xaa-Pro-|- bonds to release unblocked, N-terminal dipeptides from substrates including Ala-Pro-|-p-nitroanilide and (sequentially) Tyr-Pro-|-Phe-Pro-|-Gly-Pro-|-Ile.</text>
        <dbReference type="EC" id="3.4.14.11"/>
    </reaction>
</comment>
<dbReference type="EMBL" id="JBEPLO010000001">
    <property type="protein sequence ID" value="MET3557012.1"/>
    <property type="molecule type" value="Genomic_DNA"/>
</dbReference>
<dbReference type="Pfam" id="PF09168">
    <property type="entry name" value="PepX_N"/>
    <property type="match status" value="1"/>
</dbReference>
<evidence type="ECO:0000313" key="13">
    <source>
        <dbReference type="Proteomes" id="UP001549122"/>
    </source>
</evidence>
<dbReference type="SUPFAM" id="SSF49785">
    <property type="entry name" value="Galactose-binding domain-like"/>
    <property type="match status" value="1"/>
</dbReference>
<dbReference type="PANTHER" id="PTHR43056:SF10">
    <property type="entry name" value="COCE_NOND FAMILY, PUTATIVE (AFU_ORTHOLOGUE AFUA_7G00600)-RELATED"/>
    <property type="match status" value="1"/>
</dbReference>
<protein>
    <recommendedName>
        <fullName evidence="9">Xaa-Pro dipeptidyl-peptidase</fullName>
        <ecNumber evidence="9">3.4.14.11</ecNumber>
    </recommendedName>
    <alternativeName>
        <fullName evidence="9">X-Pro dipeptidyl-peptidase</fullName>
    </alternativeName>
    <alternativeName>
        <fullName evidence="9">X-prolyl-dipeptidyl aminopeptidase</fullName>
        <shortName evidence="9">X-PDAP</shortName>
    </alternativeName>
</protein>
<evidence type="ECO:0000313" key="12">
    <source>
        <dbReference type="EMBL" id="MET3557012.1"/>
    </source>
</evidence>
<dbReference type="Gene3D" id="3.40.50.1820">
    <property type="entry name" value="alpha/beta hydrolase"/>
    <property type="match status" value="1"/>
</dbReference>